<evidence type="ECO:0000259" key="7">
    <source>
        <dbReference type="Pfam" id="PF00482"/>
    </source>
</evidence>
<evidence type="ECO:0000313" key="8">
    <source>
        <dbReference type="EMBL" id="QNG50197.1"/>
    </source>
</evidence>
<keyword evidence="5 6" id="KW-0472">Membrane</keyword>
<keyword evidence="9" id="KW-1185">Reference proteome</keyword>
<keyword evidence="3 6" id="KW-0812">Transmembrane</keyword>
<feature type="transmembrane region" description="Helical" evidence="6">
    <location>
        <begin position="67"/>
        <end position="96"/>
    </location>
</feature>
<feature type="transmembrane region" description="Helical" evidence="6">
    <location>
        <begin position="237"/>
        <end position="257"/>
    </location>
</feature>
<evidence type="ECO:0000256" key="4">
    <source>
        <dbReference type="ARBA" id="ARBA00022989"/>
    </source>
</evidence>
<proteinExistence type="predicted"/>
<dbReference type="PANTHER" id="PTHR35007">
    <property type="entry name" value="INTEGRAL MEMBRANE PROTEIN-RELATED"/>
    <property type="match status" value="1"/>
</dbReference>
<dbReference type="Proteomes" id="UP000515728">
    <property type="component" value="Chromosome"/>
</dbReference>
<evidence type="ECO:0000256" key="2">
    <source>
        <dbReference type="ARBA" id="ARBA00022475"/>
    </source>
</evidence>
<dbReference type="RefSeq" id="WP_185716959.1">
    <property type="nucleotide sequence ID" value="NZ_BAAAWI010000001.1"/>
</dbReference>
<comment type="subcellular location">
    <subcellularLocation>
        <location evidence="1">Cell membrane</location>
        <topology evidence="1">Multi-pass membrane protein</topology>
    </subcellularLocation>
</comment>
<gene>
    <name evidence="8" type="ORF">H6H00_18255</name>
</gene>
<dbReference type="PANTHER" id="PTHR35007:SF3">
    <property type="entry name" value="POSSIBLE CONSERVED ALANINE RICH MEMBRANE PROTEIN"/>
    <property type="match status" value="1"/>
</dbReference>
<dbReference type="GO" id="GO:0005886">
    <property type="term" value="C:plasma membrane"/>
    <property type="evidence" value="ECO:0007669"/>
    <property type="project" value="UniProtKB-SubCell"/>
</dbReference>
<sequence length="299" mass="31657">MELSPMTWLVAASGALVVAGLTVMIAGPGPDRPAAGSRVRRRPNPLWTLLRATHIPGTERRQHRWRIAGWIVAGLLVWMITGWPAAGAALAGIGAWSPWLLGSARAAQEQIGRIDALSTWCRRMADTLTGGGAIGLAQAITLTSDHAPPQIAGPVRQLAERLRSGHGTPLDAVREFADGIDDPVGDSVAAALGLALHQQSSGVARVLRQLADGVSRDVRARRDIEAERAEARQSIRMLLLIQGGVLAMLALVPGFAAPYGSPLGQLIMATLLAGTFALLIWMRRLAVGSSAPRWFGASR</sequence>
<feature type="transmembrane region" description="Helical" evidence="6">
    <location>
        <begin position="263"/>
        <end position="282"/>
    </location>
</feature>
<evidence type="ECO:0000313" key="9">
    <source>
        <dbReference type="Proteomes" id="UP000515728"/>
    </source>
</evidence>
<keyword evidence="2" id="KW-1003">Cell membrane</keyword>
<evidence type="ECO:0000256" key="1">
    <source>
        <dbReference type="ARBA" id="ARBA00004651"/>
    </source>
</evidence>
<evidence type="ECO:0000256" key="5">
    <source>
        <dbReference type="ARBA" id="ARBA00023136"/>
    </source>
</evidence>
<accession>A0A7G7MBN6</accession>
<evidence type="ECO:0000256" key="3">
    <source>
        <dbReference type="ARBA" id="ARBA00022692"/>
    </source>
</evidence>
<reference evidence="8 9" key="1">
    <citation type="submission" date="2020-08" db="EMBL/GenBank/DDBJ databases">
        <authorList>
            <person name="Mo P."/>
        </authorList>
    </citation>
    <scope>NUCLEOTIDE SEQUENCE [LARGE SCALE GENOMIC DNA]</scope>
    <source>
        <strain evidence="8 9">CGMCC 4.1532</strain>
    </source>
</reference>
<feature type="domain" description="Type II secretion system protein GspF" evidence="7">
    <location>
        <begin position="120"/>
        <end position="249"/>
    </location>
</feature>
<dbReference type="KEGG" id="ppel:H6H00_18255"/>
<organism evidence="8 9">
    <name type="scientific">Pseudonocardia petroleophila</name>
    <dbReference type="NCBI Taxonomy" id="37331"/>
    <lineage>
        <taxon>Bacteria</taxon>
        <taxon>Bacillati</taxon>
        <taxon>Actinomycetota</taxon>
        <taxon>Actinomycetes</taxon>
        <taxon>Pseudonocardiales</taxon>
        <taxon>Pseudonocardiaceae</taxon>
        <taxon>Pseudonocardia</taxon>
    </lineage>
</organism>
<keyword evidence="4 6" id="KW-1133">Transmembrane helix</keyword>
<name>A0A7G7MBN6_9PSEU</name>
<evidence type="ECO:0000256" key="6">
    <source>
        <dbReference type="SAM" id="Phobius"/>
    </source>
</evidence>
<dbReference type="Pfam" id="PF00482">
    <property type="entry name" value="T2SSF"/>
    <property type="match status" value="1"/>
</dbReference>
<protein>
    <submittedName>
        <fullName evidence="8">Type II secretion system F family protein</fullName>
    </submittedName>
</protein>
<dbReference type="InterPro" id="IPR018076">
    <property type="entry name" value="T2SS_GspF_dom"/>
</dbReference>
<dbReference type="EMBL" id="CP060131">
    <property type="protein sequence ID" value="QNG50197.1"/>
    <property type="molecule type" value="Genomic_DNA"/>
</dbReference>
<dbReference type="AlphaFoldDB" id="A0A7G7MBN6"/>